<dbReference type="Pfam" id="PF00534">
    <property type="entry name" value="Glycos_transf_1"/>
    <property type="match status" value="1"/>
</dbReference>
<name>A0A6J6CZR3_9ZZZZ</name>
<gene>
    <name evidence="4" type="ORF">UFOPK1591_00415</name>
</gene>
<dbReference type="InterPro" id="IPR001296">
    <property type="entry name" value="Glyco_trans_1"/>
</dbReference>
<dbReference type="InterPro" id="IPR028098">
    <property type="entry name" value="Glyco_trans_4-like_N"/>
</dbReference>
<dbReference type="CDD" id="cd03809">
    <property type="entry name" value="GT4_MtfB-like"/>
    <property type="match status" value="1"/>
</dbReference>
<feature type="domain" description="Glycosyltransferase subfamily 4-like N-terminal" evidence="3">
    <location>
        <begin position="21"/>
        <end position="185"/>
    </location>
</feature>
<evidence type="ECO:0000259" key="3">
    <source>
        <dbReference type="Pfam" id="PF13439"/>
    </source>
</evidence>
<reference evidence="4" key="1">
    <citation type="submission" date="2020-05" db="EMBL/GenBank/DDBJ databases">
        <authorList>
            <person name="Chiriac C."/>
            <person name="Salcher M."/>
            <person name="Ghai R."/>
            <person name="Kavagutti S V."/>
        </authorList>
    </citation>
    <scope>NUCLEOTIDE SEQUENCE</scope>
</reference>
<dbReference type="GO" id="GO:0009103">
    <property type="term" value="P:lipopolysaccharide biosynthetic process"/>
    <property type="evidence" value="ECO:0007669"/>
    <property type="project" value="TreeGrafter"/>
</dbReference>
<protein>
    <submittedName>
        <fullName evidence="4">Unannotated protein</fullName>
    </submittedName>
</protein>
<accession>A0A6J6CZR3</accession>
<evidence type="ECO:0000256" key="1">
    <source>
        <dbReference type="ARBA" id="ARBA00022679"/>
    </source>
</evidence>
<evidence type="ECO:0000259" key="2">
    <source>
        <dbReference type="Pfam" id="PF00534"/>
    </source>
</evidence>
<feature type="domain" description="Glycosyl transferase family 1" evidence="2">
    <location>
        <begin position="196"/>
        <end position="343"/>
    </location>
</feature>
<evidence type="ECO:0000313" key="4">
    <source>
        <dbReference type="EMBL" id="CAB4556585.1"/>
    </source>
</evidence>
<sequence>MKHARHIAFDARYIRVEHHDGISRFSANLAAELARLVSQRDDVSLTILVSQEGQRERIPFAGDLATLMISPPTSIREPFVAHEVNRIAPDVVFSPMQTMGSSSRRYRLVLTVHDLIYYRHPTPPREFNAALRGLWRLYHLSWWPQRWLLRGSDAVVAVSQTTRDLIAKYRLTKRPVYVVPNAADPMVAGPVLDFGQRSKTLVYMGSFMPYKNVETLVRAMALLPDFELHLMSRISTKDRARLSALAPNARLVFHNGCTDGEYAQALRTATALVTASRDEGFGIPLVESMSLGTPVVVSEIPIFREIGGEAALYANVDSPDDFARAVRELDDREAWTRMSSHAQQQAATFSWPRSARALLDVLDDVMNSEPSR</sequence>
<dbReference type="Pfam" id="PF13439">
    <property type="entry name" value="Glyco_transf_4"/>
    <property type="match status" value="1"/>
</dbReference>
<keyword evidence="1" id="KW-0808">Transferase</keyword>
<organism evidence="4">
    <name type="scientific">freshwater metagenome</name>
    <dbReference type="NCBI Taxonomy" id="449393"/>
    <lineage>
        <taxon>unclassified sequences</taxon>
        <taxon>metagenomes</taxon>
        <taxon>ecological metagenomes</taxon>
    </lineage>
</organism>
<proteinExistence type="predicted"/>
<dbReference type="Gene3D" id="3.40.50.2000">
    <property type="entry name" value="Glycogen Phosphorylase B"/>
    <property type="match status" value="2"/>
</dbReference>
<dbReference type="AlphaFoldDB" id="A0A6J6CZR3"/>
<dbReference type="PANTHER" id="PTHR46401:SF2">
    <property type="entry name" value="GLYCOSYLTRANSFERASE WBBK-RELATED"/>
    <property type="match status" value="1"/>
</dbReference>
<dbReference type="EMBL" id="CAEZTD010000020">
    <property type="protein sequence ID" value="CAB4556585.1"/>
    <property type="molecule type" value="Genomic_DNA"/>
</dbReference>
<dbReference type="GO" id="GO:0016757">
    <property type="term" value="F:glycosyltransferase activity"/>
    <property type="evidence" value="ECO:0007669"/>
    <property type="project" value="InterPro"/>
</dbReference>
<dbReference type="SUPFAM" id="SSF53756">
    <property type="entry name" value="UDP-Glycosyltransferase/glycogen phosphorylase"/>
    <property type="match status" value="1"/>
</dbReference>
<dbReference type="PANTHER" id="PTHR46401">
    <property type="entry name" value="GLYCOSYLTRANSFERASE WBBK-RELATED"/>
    <property type="match status" value="1"/>
</dbReference>